<dbReference type="PANTHER" id="PTHR33375">
    <property type="entry name" value="CHROMOSOME-PARTITIONING PROTEIN PARB-RELATED"/>
    <property type="match status" value="1"/>
</dbReference>
<dbReference type="InterPro" id="IPR004437">
    <property type="entry name" value="ParB/RepB/Spo0J"/>
</dbReference>
<dbReference type="InterPro" id="IPR003115">
    <property type="entry name" value="ParB_N"/>
</dbReference>
<dbReference type="GO" id="GO:0005694">
    <property type="term" value="C:chromosome"/>
    <property type="evidence" value="ECO:0007669"/>
    <property type="project" value="TreeGrafter"/>
</dbReference>
<dbReference type="SMART" id="SM00470">
    <property type="entry name" value="ParB"/>
    <property type="match status" value="1"/>
</dbReference>
<feature type="domain" description="ParB-like N-terminal" evidence="3">
    <location>
        <begin position="42"/>
        <end position="136"/>
    </location>
</feature>
<evidence type="ECO:0000256" key="1">
    <source>
        <dbReference type="ARBA" id="ARBA00006295"/>
    </source>
</evidence>
<dbReference type="EMBL" id="JAQMLV010000027">
    <property type="protein sequence ID" value="MDB8746023.1"/>
    <property type="molecule type" value="Genomic_DNA"/>
</dbReference>
<evidence type="ECO:0000259" key="3">
    <source>
        <dbReference type="SMART" id="SM00470"/>
    </source>
</evidence>
<evidence type="ECO:0000313" key="5">
    <source>
        <dbReference type="Proteomes" id="UP001211015"/>
    </source>
</evidence>
<dbReference type="InterPro" id="IPR041468">
    <property type="entry name" value="HTH_ParB/Spo0J"/>
</dbReference>
<dbReference type="GO" id="GO:0007059">
    <property type="term" value="P:chromosome segregation"/>
    <property type="evidence" value="ECO:0007669"/>
    <property type="project" value="UniProtKB-KW"/>
</dbReference>
<keyword evidence="2" id="KW-0159">Chromosome partition</keyword>
<dbReference type="GO" id="GO:0003677">
    <property type="term" value="F:DNA binding"/>
    <property type="evidence" value="ECO:0007669"/>
    <property type="project" value="InterPro"/>
</dbReference>
<dbReference type="Proteomes" id="UP001211015">
    <property type="component" value="Unassembled WGS sequence"/>
</dbReference>
<evidence type="ECO:0000256" key="2">
    <source>
        <dbReference type="ARBA" id="ARBA00022829"/>
    </source>
</evidence>
<dbReference type="AlphaFoldDB" id="A0AAW6EA75"/>
<organism evidence="4 5">
    <name type="scientific">Ruminococcus bicirculans</name>
    <name type="common">ex Wegman et al. 2014</name>
    <dbReference type="NCBI Taxonomy" id="1160721"/>
    <lineage>
        <taxon>Bacteria</taxon>
        <taxon>Bacillati</taxon>
        <taxon>Bacillota</taxon>
        <taxon>Clostridia</taxon>
        <taxon>Eubacteriales</taxon>
        <taxon>Oscillospiraceae</taxon>
        <taxon>Ruminococcus</taxon>
    </lineage>
</organism>
<dbReference type="PANTHER" id="PTHR33375:SF1">
    <property type="entry name" value="CHROMOSOME-PARTITIONING PROTEIN PARB-RELATED"/>
    <property type="match status" value="1"/>
</dbReference>
<protein>
    <submittedName>
        <fullName evidence="4">ParB/RepB/Spo0J family partition protein</fullName>
    </submittedName>
</protein>
<dbReference type="NCBIfam" id="TIGR00180">
    <property type="entry name" value="parB_part"/>
    <property type="match status" value="1"/>
</dbReference>
<dbReference type="InterPro" id="IPR050336">
    <property type="entry name" value="Chromosome_partition/occlusion"/>
</dbReference>
<dbReference type="SUPFAM" id="SSF109709">
    <property type="entry name" value="KorB DNA-binding domain-like"/>
    <property type="match status" value="1"/>
</dbReference>
<name>A0AAW6EA75_9FIRM</name>
<dbReference type="RefSeq" id="WP_195389129.1">
    <property type="nucleotide sequence ID" value="NZ_JADNGL010000027.1"/>
</dbReference>
<dbReference type="SUPFAM" id="SSF110849">
    <property type="entry name" value="ParB/Sulfiredoxin"/>
    <property type="match status" value="1"/>
</dbReference>
<proteinExistence type="inferred from homology"/>
<dbReference type="InterPro" id="IPR036086">
    <property type="entry name" value="ParB/Sulfiredoxin_sf"/>
</dbReference>
<comment type="caution">
    <text evidence="4">The sequence shown here is derived from an EMBL/GenBank/DDBJ whole genome shotgun (WGS) entry which is preliminary data.</text>
</comment>
<dbReference type="Gene3D" id="1.10.10.2830">
    <property type="match status" value="1"/>
</dbReference>
<dbReference type="Pfam" id="PF17762">
    <property type="entry name" value="HTH_ParB"/>
    <property type="match status" value="1"/>
</dbReference>
<sequence length="317" mass="36543">MCSLLERRSQHQENMQSEAENINHELAAEYLDQWQGTAQRIVELDINSIKPYRTPEGKEQPYKIRQSKVERLAISIRDLGVLQPVIVRRKENEYEILAGHHRYYAARLCGLTTIPCQIKDNIDDFTAYMIVAESNTRTDDVLPSENAEIFKTYMDKRGMDNETATLNEISEKFGVSNTTVYRYVHLLKLSARLIPMVDNKVIPFGRYEMLLAHLSEEQQNIIADYIEMYDLRTFPGKYINAVCAYCDENADEELTVDKVYDICHQPKAKKTEQVSTSIYTKISTMFPSLESSSQDDMDDLIVKLLAEHFAAENTLDT</sequence>
<dbReference type="Pfam" id="PF02195">
    <property type="entry name" value="ParB_N"/>
    <property type="match status" value="1"/>
</dbReference>
<comment type="similarity">
    <text evidence="1">Belongs to the ParB family.</text>
</comment>
<accession>A0AAW6EA75</accession>
<dbReference type="Gene3D" id="3.90.1530.30">
    <property type="match status" value="1"/>
</dbReference>
<reference evidence="4" key="1">
    <citation type="submission" date="2023-01" db="EMBL/GenBank/DDBJ databases">
        <title>Human gut microbiome strain richness.</title>
        <authorList>
            <person name="Chen-Liaw A."/>
        </authorList>
    </citation>
    <scope>NUCLEOTIDE SEQUENCE</scope>
    <source>
        <strain evidence="4">1001275st1_F4_1001275B_160808</strain>
    </source>
</reference>
<gene>
    <name evidence="4" type="ORF">PNU62_13465</name>
</gene>
<evidence type="ECO:0000313" key="4">
    <source>
        <dbReference type="EMBL" id="MDB8746023.1"/>
    </source>
</evidence>